<dbReference type="Proteomes" id="UP001152622">
    <property type="component" value="Chromosome 1"/>
</dbReference>
<sequence>MPSRCGGRSETQCGDVQRRWLAAGLGSGPQLTRHGRHGSPAAGGSPCCLGGCGEKLGNSIHNAPVLHVAPQSLEVTSSNPGCASKPVFTSPPSMCRRTQAAGVRCERDVVSRHPLYRPPLSVLKKEEPPTTVYLYSRYTTLRRTLSLGHSSDNGTSRNSQQIAWWSVDDKGC</sequence>
<dbReference type="AlphaFoldDB" id="A0A9Q1JD61"/>
<accession>A0A9Q1JD61</accession>
<proteinExistence type="predicted"/>
<dbReference type="EMBL" id="JAINUF010000001">
    <property type="protein sequence ID" value="KAJ8382331.1"/>
    <property type="molecule type" value="Genomic_DNA"/>
</dbReference>
<name>A0A9Q1JD61_SYNKA</name>
<reference evidence="1" key="1">
    <citation type="journal article" date="2023" name="Science">
        <title>Genome structures resolve the early diversification of teleost fishes.</title>
        <authorList>
            <person name="Parey E."/>
            <person name="Louis A."/>
            <person name="Montfort J."/>
            <person name="Bouchez O."/>
            <person name="Roques C."/>
            <person name="Iampietro C."/>
            <person name="Lluch J."/>
            <person name="Castinel A."/>
            <person name="Donnadieu C."/>
            <person name="Desvignes T."/>
            <person name="Floi Bucao C."/>
            <person name="Jouanno E."/>
            <person name="Wen M."/>
            <person name="Mejri S."/>
            <person name="Dirks R."/>
            <person name="Jansen H."/>
            <person name="Henkel C."/>
            <person name="Chen W.J."/>
            <person name="Zahm M."/>
            <person name="Cabau C."/>
            <person name="Klopp C."/>
            <person name="Thompson A.W."/>
            <person name="Robinson-Rechavi M."/>
            <person name="Braasch I."/>
            <person name="Lecointre G."/>
            <person name="Bobe J."/>
            <person name="Postlethwait J.H."/>
            <person name="Berthelot C."/>
            <person name="Roest Crollius H."/>
            <person name="Guiguen Y."/>
        </authorList>
    </citation>
    <scope>NUCLEOTIDE SEQUENCE</scope>
    <source>
        <strain evidence="1">WJC10195</strain>
    </source>
</reference>
<gene>
    <name evidence="1" type="ORF">SKAU_G00031090</name>
</gene>
<evidence type="ECO:0000313" key="2">
    <source>
        <dbReference type="Proteomes" id="UP001152622"/>
    </source>
</evidence>
<keyword evidence="2" id="KW-1185">Reference proteome</keyword>
<evidence type="ECO:0000313" key="1">
    <source>
        <dbReference type="EMBL" id="KAJ8382331.1"/>
    </source>
</evidence>
<protein>
    <submittedName>
        <fullName evidence="1">Uncharacterized protein</fullName>
    </submittedName>
</protein>
<comment type="caution">
    <text evidence="1">The sequence shown here is derived from an EMBL/GenBank/DDBJ whole genome shotgun (WGS) entry which is preliminary data.</text>
</comment>
<organism evidence="1 2">
    <name type="scientific">Synaphobranchus kaupii</name>
    <name type="common">Kaup's arrowtooth eel</name>
    <dbReference type="NCBI Taxonomy" id="118154"/>
    <lineage>
        <taxon>Eukaryota</taxon>
        <taxon>Metazoa</taxon>
        <taxon>Chordata</taxon>
        <taxon>Craniata</taxon>
        <taxon>Vertebrata</taxon>
        <taxon>Euteleostomi</taxon>
        <taxon>Actinopterygii</taxon>
        <taxon>Neopterygii</taxon>
        <taxon>Teleostei</taxon>
        <taxon>Anguilliformes</taxon>
        <taxon>Synaphobranchidae</taxon>
        <taxon>Synaphobranchus</taxon>
    </lineage>
</organism>